<dbReference type="Proteomes" id="UP000292685">
    <property type="component" value="Unassembled WGS sequence"/>
</dbReference>
<evidence type="ECO:0000313" key="2">
    <source>
        <dbReference type="EMBL" id="RZU61975.1"/>
    </source>
</evidence>
<evidence type="ECO:0000259" key="1">
    <source>
        <dbReference type="Pfam" id="PF01636"/>
    </source>
</evidence>
<dbReference type="AlphaFoldDB" id="A0A4Q8AE62"/>
<dbReference type="EMBL" id="SHLA01000001">
    <property type="protein sequence ID" value="RZU61975.1"/>
    <property type="molecule type" value="Genomic_DNA"/>
</dbReference>
<dbReference type="InterPro" id="IPR011009">
    <property type="entry name" value="Kinase-like_dom_sf"/>
</dbReference>
<evidence type="ECO:0000313" key="3">
    <source>
        <dbReference type="Proteomes" id="UP000292685"/>
    </source>
</evidence>
<reference evidence="2 3" key="1">
    <citation type="submission" date="2019-02" db="EMBL/GenBank/DDBJ databases">
        <title>Sequencing the genomes of 1000 actinobacteria strains.</title>
        <authorList>
            <person name="Klenk H.-P."/>
        </authorList>
    </citation>
    <scope>NUCLEOTIDE SEQUENCE [LARGE SCALE GENOMIC DNA]</scope>
    <source>
        <strain evidence="2 3">DSM 17364</strain>
    </source>
</reference>
<dbReference type="GO" id="GO:0016301">
    <property type="term" value="F:kinase activity"/>
    <property type="evidence" value="ECO:0007669"/>
    <property type="project" value="UniProtKB-KW"/>
</dbReference>
<dbReference type="RefSeq" id="WP_130450473.1">
    <property type="nucleotide sequence ID" value="NZ_SHLA01000001.1"/>
</dbReference>
<organism evidence="2 3">
    <name type="scientific">Zhihengliuella halotolerans</name>
    <dbReference type="NCBI Taxonomy" id="370736"/>
    <lineage>
        <taxon>Bacteria</taxon>
        <taxon>Bacillati</taxon>
        <taxon>Actinomycetota</taxon>
        <taxon>Actinomycetes</taxon>
        <taxon>Micrococcales</taxon>
        <taxon>Micrococcaceae</taxon>
        <taxon>Zhihengliuella</taxon>
    </lineage>
</organism>
<dbReference type="Pfam" id="PF01636">
    <property type="entry name" value="APH"/>
    <property type="match status" value="1"/>
</dbReference>
<comment type="caution">
    <text evidence="2">The sequence shown here is derived from an EMBL/GenBank/DDBJ whole genome shotgun (WGS) entry which is preliminary data.</text>
</comment>
<sequence>MRAPYENEIALAEHLHPGPDWRGGRVAEGGQFHLVLIAEGAAVLRMARDAAQAAEMARRTALVDALAPQVPFAVPRSLSGVWRAPDACATEYDAGGLPGWEVPAAVVQEYIPGAAHEPHTGDPAALRSILEALADVDVAPIRHLLAPPFAYRGPWTEPKIAATLDALREHAPDEATGAAPVVDAARVLAALREFAELRDSLVHGDLAGHNVHWVGGQIAGILDWDLAAAWDPALNVAYLAAWHGRELVGELAVDAGEARRARIWDGAMLLETVFNASLRGDDPDWPKLMRRAVPRLETAAAAI</sequence>
<dbReference type="Gene3D" id="3.90.1200.10">
    <property type="match status" value="1"/>
</dbReference>
<dbReference type="SUPFAM" id="SSF56112">
    <property type="entry name" value="Protein kinase-like (PK-like)"/>
    <property type="match status" value="1"/>
</dbReference>
<name>A0A4Q8AE62_9MICC</name>
<dbReference type="InterPro" id="IPR002575">
    <property type="entry name" value="Aminoglycoside_PTrfase"/>
</dbReference>
<keyword evidence="2" id="KW-0418">Kinase</keyword>
<protein>
    <submittedName>
        <fullName evidence="2">Aminoglycoside phosphotransferase (APT) family kinase protein</fullName>
    </submittedName>
</protein>
<gene>
    <name evidence="2" type="ORF">EV380_1560</name>
</gene>
<keyword evidence="2" id="KW-0808">Transferase</keyword>
<keyword evidence="3" id="KW-1185">Reference proteome</keyword>
<proteinExistence type="predicted"/>
<feature type="domain" description="Aminoglycoside phosphotransferase" evidence="1">
    <location>
        <begin position="37"/>
        <end position="265"/>
    </location>
</feature>
<accession>A0A4Q8AE62</accession>
<dbReference type="OrthoDB" id="9797603at2"/>